<dbReference type="InterPro" id="IPR036010">
    <property type="entry name" value="2Fe-2S_ferredoxin-like_sf"/>
</dbReference>
<dbReference type="Proteomes" id="UP001198220">
    <property type="component" value="Unassembled WGS sequence"/>
</dbReference>
<evidence type="ECO:0000313" key="2">
    <source>
        <dbReference type="EMBL" id="MCC2127466.1"/>
    </source>
</evidence>
<name>A0AAE3ACH2_9FIRM</name>
<dbReference type="Pfam" id="PF14574">
    <property type="entry name" value="RACo_C_ter"/>
    <property type="match status" value="1"/>
</dbReference>
<reference evidence="2 3" key="1">
    <citation type="submission" date="2021-10" db="EMBL/GenBank/DDBJ databases">
        <title>Anaerobic single-cell dispensing facilitates the cultivation of human gut bacteria.</title>
        <authorList>
            <person name="Afrizal A."/>
        </authorList>
    </citation>
    <scope>NUCLEOTIDE SEQUENCE [LARGE SCALE GENOMIC DNA]</scope>
    <source>
        <strain evidence="2 3">CLA-AA-H276</strain>
    </source>
</reference>
<evidence type="ECO:0000259" key="1">
    <source>
        <dbReference type="PROSITE" id="PS51085"/>
    </source>
</evidence>
<protein>
    <submittedName>
        <fullName evidence="2">ASKHA domain-containing protein</fullName>
    </submittedName>
</protein>
<dbReference type="RefSeq" id="WP_308460106.1">
    <property type="nucleotide sequence ID" value="NZ_JAJEPS010000021.1"/>
</dbReference>
<dbReference type="SUPFAM" id="SSF54292">
    <property type="entry name" value="2Fe-2S ferredoxin-like"/>
    <property type="match status" value="1"/>
</dbReference>
<proteinExistence type="predicted"/>
<dbReference type="Pfam" id="PF00111">
    <property type="entry name" value="Fer2"/>
    <property type="match status" value="1"/>
</dbReference>
<dbReference type="GO" id="GO:0051536">
    <property type="term" value="F:iron-sulfur cluster binding"/>
    <property type="evidence" value="ECO:0007669"/>
    <property type="project" value="InterPro"/>
</dbReference>
<evidence type="ECO:0000313" key="3">
    <source>
        <dbReference type="Proteomes" id="UP001198220"/>
    </source>
</evidence>
<dbReference type="Pfam" id="PF17651">
    <property type="entry name" value="Raco_middle"/>
    <property type="match status" value="1"/>
</dbReference>
<dbReference type="PROSITE" id="PS51085">
    <property type="entry name" value="2FE2S_FER_2"/>
    <property type="match status" value="1"/>
</dbReference>
<gene>
    <name evidence="2" type="ORF">LKD36_15015</name>
</gene>
<accession>A0AAE3ACH2</accession>
<organism evidence="2 3">
    <name type="scientific">Hominiventricola filiformis</name>
    <dbReference type="NCBI Taxonomy" id="2885352"/>
    <lineage>
        <taxon>Bacteria</taxon>
        <taxon>Bacillati</taxon>
        <taxon>Bacillota</taxon>
        <taxon>Clostridia</taxon>
        <taxon>Lachnospirales</taxon>
        <taxon>Lachnospiraceae</taxon>
        <taxon>Hominiventricola</taxon>
    </lineage>
</organism>
<dbReference type="InterPro" id="IPR042259">
    <property type="entry name" value="Raco-like_middle_sf"/>
</dbReference>
<sequence>MINQLRVKQRDEYYSLEVESGSNLLDVLRRENYFIETPCGGRGVCGKCRVTVNGQTALACQTVIDRDMLVELQNEEKTDILMTGISVQGVLDGTHLYVMAFDIGTTTIVGYLMNGISGELLTQVSSLNPQKAYGADVISRIQYAITTDAEELRKMICGTLLELLNEAAKSVKIKTDEIALVSIVGNTAMHHLLLGIDVKSLITPPYMPKVYEAVELAMQKLFSEHTEGVVRILPNIAGFVGADTVGCLVATRFDHLKKMTLLIDIGTNGEMVLGNWQRRIACSTAAGPAFEGANIQCGMRGQKGAIDHVEVQDGKLVFHVIGGGVAKGFCGSGLLDLVASLLQIGEIDGSGRLMNGKEYRLSDTDVYLTQKDVREVQLAKAAIRAGIELLTKKIGISISKIEKVYLAGAFGNYMNPKSACLIGMIPICLLDRIEGIGNAAGEGAKLCALSKTEYEYSKILASETEFLELASLTEFQDVFVDSLKFTEENDEYL</sequence>
<dbReference type="PANTHER" id="PTHR42895:SF2">
    <property type="entry name" value="IRON-SULFUR CLUSTER PROTEIN"/>
    <property type="match status" value="1"/>
</dbReference>
<dbReference type="InterPro" id="IPR052911">
    <property type="entry name" value="Corrinoid_activation_enz"/>
</dbReference>
<dbReference type="Gene3D" id="3.10.20.30">
    <property type="match status" value="1"/>
</dbReference>
<dbReference type="InterPro" id="IPR041414">
    <property type="entry name" value="Raco-like_middle"/>
</dbReference>
<keyword evidence="3" id="KW-1185">Reference proteome</keyword>
<dbReference type="PANTHER" id="PTHR42895">
    <property type="entry name" value="IRON-SULFUR CLUSTER-BINDING PROTEIN-RELATED"/>
    <property type="match status" value="1"/>
</dbReference>
<dbReference type="SUPFAM" id="SSF53067">
    <property type="entry name" value="Actin-like ATPase domain"/>
    <property type="match status" value="1"/>
</dbReference>
<dbReference type="InterPro" id="IPR001041">
    <property type="entry name" value="2Fe-2S_ferredoxin-type"/>
</dbReference>
<feature type="domain" description="2Fe-2S ferredoxin-type" evidence="1">
    <location>
        <begin position="3"/>
        <end position="76"/>
    </location>
</feature>
<dbReference type="AlphaFoldDB" id="A0AAE3ACH2"/>
<dbReference type="CDD" id="cd00207">
    <property type="entry name" value="fer2"/>
    <property type="match status" value="1"/>
</dbReference>
<dbReference type="Gene3D" id="3.30.420.480">
    <property type="entry name" value="Domain of unknown function (DUF4445)"/>
    <property type="match status" value="1"/>
</dbReference>
<dbReference type="EMBL" id="JAJEPS010000021">
    <property type="protein sequence ID" value="MCC2127466.1"/>
    <property type="molecule type" value="Genomic_DNA"/>
</dbReference>
<dbReference type="InterPro" id="IPR012675">
    <property type="entry name" value="Beta-grasp_dom_sf"/>
</dbReference>
<dbReference type="InterPro" id="IPR027980">
    <property type="entry name" value="RACo_C"/>
</dbReference>
<dbReference type="InterPro" id="IPR043129">
    <property type="entry name" value="ATPase_NBD"/>
</dbReference>
<comment type="caution">
    <text evidence="2">The sequence shown here is derived from an EMBL/GenBank/DDBJ whole genome shotgun (WGS) entry which is preliminary data.</text>
</comment>